<reference evidence="1 2" key="1">
    <citation type="journal article" date="2023" name="Int. J. Mol. Sci.">
        <title>De Novo Assembly and Annotation of 11 Diverse Shrub Willow (Salix) Genomes Reveals Novel Gene Organization in Sex-Linked Regions.</title>
        <authorList>
            <person name="Hyden B."/>
            <person name="Feng K."/>
            <person name="Yates T.B."/>
            <person name="Jawdy S."/>
            <person name="Cereghino C."/>
            <person name="Smart L.B."/>
            <person name="Muchero W."/>
        </authorList>
    </citation>
    <scope>NUCLEOTIDE SEQUENCE [LARGE SCALE GENOMIC DNA]</scope>
    <source>
        <tissue evidence="1">Shoot tip</tissue>
    </source>
</reference>
<comment type="caution">
    <text evidence="1">The sequence shown here is derived from an EMBL/GenBank/DDBJ whole genome shotgun (WGS) entry which is preliminary data.</text>
</comment>
<dbReference type="InterPro" id="IPR036691">
    <property type="entry name" value="Endo/exonu/phosph_ase_sf"/>
</dbReference>
<dbReference type="Gene3D" id="3.60.10.10">
    <property type="entry name" value="Endonuclease/exonuclease/phosphatase"/>
    <property type="match status" value="1"/>
</dbReference>
<dbReference type="Proteomes" id="UP001162972">
    <property type="component" value="Chromosome 11"/>
</dbReference>
<sequence>MEAVEAGMGISDWHFLSNIQHHHLCRFLGLEDDSAFRVTFVYGLNTPAERAAIWSYLITEKTHNTSVPWGIMGDFNAIMSSMDRQGGDSNWYSHMEDYPNYVSQTELIHLLATGMHYTWHNGRPGDATILKKLDWAWGNQQLLTQWSLAKATFQTRLSSDHNPIILSLSPPPLRKPRFNFLNLWTEKEGYEEAVTSAWNGVAYRNPISKLTTKLRSLKEFLHQLHQSHTYHISARVS</sequence>
<evidence type="ECO:0008006" key="3">
    <source>
        <dbReference type="Google" id="ProtNLM"/>
    </source>
</evidence>
<evidence type="ECO:0000313" key="2">
    <source>
        <dbReference type="Proteomes" id="UP001162972"/>
    </source>
</evidence>
<dbReference type="AlphaFoldDB" id="A0AAD6P526"/>
<evidence type="ECO:0000313" key="1">
    <source>
        <dbReference type="EMBL" id="KAJ6417087.1"/>
    </source>
</evidence>
<dbReference type="PANTHER" id="PTHR33710:SF71">
    <property type="entry name" value="ENDONUCLEASE_EXONUCLEASE_PHOSPHATASE DOMAIN-CONTAINING PROTEIN"/>
    <property type="match status" value="1"/>
</dbReference>
<keyword evidence="2" id="KW-1185">Reference proteome</keyword>
<dbReference type="PANTHER" id="PTHR33710">
    <property type="entry name" value="BNAC02G09200D PROTEIN"/>
    <property type="match status" value="1"/>
</dbReference>
<dbReference type="EMBL" id="JAPFFJ010000011">
    <property type="protein sequence ID" value="KAJ6417087.1"/>
    <property type="molecule type" value="Genomic_DNA"/>
</dbReference>
<proteinExistence type="predicted"/>
<dbReference type="SUPFAM" id="SSF56219">
    <property type="entry name" value="DNase I-like"/>
    <property type="match status" value="1"/>
</dbReference>
<accession>A0AAD6P526</accession>
<organism evidence="1 2">
    <name type="scientific">Salix udensis</name>
    <dbReference type="NCBI Taxonomy" id="889485"/>
    <lineage>
        <taxon>Eukaryota</taxon>
        <taxon>Viridiplantae</taxon>
        <taxon>Streptophyta</taxon>
        <taxon>Embryophyta</taxon>
        <taxon>Tracheophyta</taxon>
        <taxon>Spermatophyta</taxon>
        <taxon>Magnoliopsida</taxon>
        <taxon>eudicotyledons</taxon>
        <taxon>Gunneridae</taxon>
        <taxon>Pentapetalae</taxon>
        <taxon>rosids</taxon>
        <taxon>fabids</taxon>
        <taxon>Malpighiales</taxon>
        <taxon>Salicaceae</taxon>
        <taxon>Saliceae</taxon>
        <taxon>Salix</taxon>
    </lineage>
</organism>
<name>A0AAD6P526_9ROSI</name>
<gene>
    <name evidence="1" type="ORF">OIU84_002892</name>
</gene>
<protein>
    <recommendedName>
        <fullName evidence="3">Endonuclease/exonuclease/phosphatase domain-containing protein</fullName>
    </recommendedName>
</protein>